<dbReference type="Proteomes" id="UP000235484">
    <property type="component" value="Unassembled WGS sequence"/>
</dbReference>
<gene>
    <name evidence="1" type="ORF">LRLP16767_LR202_01361</name>
</gene>
<name>A0A0U5JWP8_LIMRT</name>
<evidence type="ECO:0000313" key="2">
    <source>
        <dbReference type="Proteomes" id="UP000235484"/>
    </source>
</evidence>
<reference evidence="2" key="1">
    <citation type="submission" date="2015-10" db="EMBL/GenBank/DDBJ databases">
        <authorList>
            <person name="Crossman L.C."/>
        </authorList>
    </citation>
    <scope>NUCLEOTIDE SEQUENCE [LARGE SCALE GENOMIC DNA]</scope>
    <source>
        <strain evidence="2">20-2</strain>
    </source>
</reference>
<accession>A0A0U5JWP8</accession>
<sequence>MAINRQDNGCYQYVLLLFRHTTREGFVATTSYRFPPTTGSLNSAELTILGQRFLISLN</sequence>
<dbReference type="EMBL" id="LN887620">
    <property type="protein sequence ID" value="CUR41305.1"/>
    <property type="molecule type" value="Genomic_DNA"/>
</dbReference>
<proteinExistence type="predicted"/>
<organism evidence="1 2">
    <name type="scientific">Limosilactobacillus reuteri</name>
    <name type="common">Lactobacillus reuteri</name>
    <dbReference type="NCBI Taxonomy" id="1598"/>
    <lineage>
        <taxon>Bacteria</taxon>
        <taxon>Bacillati</taxon>
        <taxon>Bacillota</taxon>
        <taxon>Bacilli</taxon>
        <taxon>Lactobacillales</taxon>
        <taxon>Lactobacillaceae</taxon>
        <taxon>Limosilactobacillus</taxon>
    </lineage>
</organism>
<protein>
    <submittedName>
        <fullName evidence="1">Uncharacterized protein</fullName>
    </submittedName>
</protein>
<dbReference type="AlphaFoldDB" id="A0A0U5JWP8"/>
<evidence type="ECO:0000313" key="1">
    <source>
        <dbReference type="EMBL" id="CUR41305.1"/>
    </source>
</evidence>